<protein>
    <submittedName>
        <fullName evidence="1">Uncharacterized protein</fullName>
    </submittedName>
</protein>
<comment type="caution">
    <text evidence="1">The sequence shown here is derived from an EMBL/GenBank/DDBJ whole genome shotgun (WGS) entry which is preliminary data.</text>
</comment>
<dbReference type="EMBL" id="ACSE01000033">
    <property type="protein sequence ID" value="EFD87498.1"/>
    <property type="molecule type" value="Genomic_DNA"/>
</dbReference>
<organism evidence="1 2">
    <name type="scientific">Oenococcus oeni AWRIB429</name>
    <dbReference type="NCBI Taxonomy" id="655225"/>
    <lineage>
        <taxon>Bacteria</taxon>
        <taxon>Bacillati</taxon>
        <taxon>Bacillota</taxon>
        <taxon>Bacilli</taxon>
        <taxon>Lactobacillales</taxon>
        <taxon>Lactobacillaceae</taxon>
        <taxon>Oenococcus</taxon>
    </lineage>
</organism>
<name>D3LC51_OENOE</name>
<sequence>MIGKESMEITDHSIIFHGNSVLKSGTVDASHIKIINQGDK</sequence>
<reference evidence="1 2" key="1">
    <citation type="journal article" date="2010" name="Appl. Microbiol. Biotechnol.">
        <title>Genotypic diversity in Oenococcus oeni by high-density microarray comparative genome hybridization and whole genome sequencing.</title>
        <authorList>
            <person name="Borneman A.R."/>
            <person name="Bartowsky E.J."/>
            <person name="McCarthy J."/>
            <person name="Chambers P.J."/>
        </authorList>
    </citation>
    <scope>NUCLEOTIDE SEQUENCE [LARGE SCALE GENOMIC DNA]</scope>
    <source>
        <strain evidence="1 2">AWRIB429</strain>
    </source>
</reference>
<accession>D3LC51</accession>
<dbReference type="Proteomes" id="UP000003075">
    <property type="component" value="Unassembled WGS sequence"/>
</dbReference>
<evidence type="ECO:0000313" key="1">
    <source>
        <dbReference type="EMBL" id="EFD87498.1"/>
    </source>
</evidence>
<dbReference type="RefSeq" id="WP_002819729.1">
    <property type="nucleotide sequence ID" value="NZ_ACSE01000033.1"/>
</dbReference>
<gene>
    <name evidence="1" type="ORF">AWRIB429_1931</name>
</gene>
<dbReference type="GeneID" id="76787171"/>
<dbReference type="AlphaFoldDB" id="D3LC51"/>
<evidence type="ECO:0000313" key="2">
    <source>
        <dbReference type="Proteomes" id="UP000003075"/>
    </source>
</evidence>
<proteinExistence type="predicted"/>